<feature type="region of interest" description="Disordered" evidence="1">
    <location>
        <begin position="67"/>
        <end position="89"/>
    </location>
</feature>
<evidence type="ECO:0000313" key="2">
    <source>
        <dbReference type="EMBL" id="TWC05417.1"/>
    </source>
</evidence>
<reference evidence="2 3" key="1">
    <citation type="submission" date="2019-06" db="EMBL/GenBank/DDBJ databases">
        <title>Genomic Encyclopedia of Type Strains, Phase IV (KMG-V): Genome sequencing to study the core and pangenomes of soil and plant-associated prokaryotes.</title>
        <authorList>
            <person name="Whitman W."/>
        </authorList>
    </citation>
    <scope>NUCLEOTIDE SEQUENCE [LARGE SCALE GENOMIC DNA]</scope>
    <source>
        <strain evidence="2 3">BR 10355</strain>
    </source>
</reference>
<comment type="caution">
    <text evidence="2">The sequence shown here is derived from an EMBL/GenBank/DDBJ whole genome shotgun (WGS) entry which is preliminary data.</text>
</comment>
<dbReference type="EMBL" id="VITY01000003">
    <property type="protein sequence ID" value="TWC05417.1"/>
    <property type="molecule type" value="Genomic_DNA"/>
</dbReference>
<evidence type="ECO:0000313" key="3">
    <source>
        <dbReference type="Proteomes" id="UP000321304"/>
    </source>
</evidence>
<feature type="compositionally biased region" description="Basic and acidic residues" evidence="1">
    <location>
        <begin position="80"/>
        <end position="89"/>
    </location>
</feature>
<keyword evidence="3" id="KW-1185">Reference proteome</keyword>
<dbReference type="Proteomes" id="UP000321304">
    <property type="component" value="Unassembled WGS sequence"/>
</dbReference>
<proteinExistence type="predicted"/>
<organism evidence="2 3">
    <name type="scientific">Bradyrhizobium macuxiense</name>
    <dbReference type="NCBI Taxonomy" id="1755647"/>
    <lineage>
        <taxon>Bacteria</taxon>
        <taxon>Pseudomonadati</taxon>
        <taxon>Pseudomonadota</taxon>
        <taxon>Alphaproteobacteria</taxon>
        <taxon>Hyphomicrobiales</taxon>
        <taxon>Nitrobacteraceae</taxon>
        <taxon>Bradyrhizobium</taxon>
    </lineage>
</organism>
<accession>A0A560MCS2</accession>
<dbReference type="AlphaFoldDB" id="A0A560MCS2"/>
<evidence type="ECO:0000256" key="1">
    <source>
        <dbReference type="SAM" id="MobiDB-lite"/>
    </source>
</evidence>
<name>A0A560MCS2_9BRAD</name>
<gene>
    <name evidence="2" type="ORF">FBZ93_103434</name>
</gene>
<sequence length="89" mass="9670">MKTFQFCIDRGVRRFEKAAILLARPATTIALPFESDTARGYRNLLIPQLAGLRAVTIHVAPSIITDRSPGRSAKAARTAAEARSRMSSG</sequence>
<protein>
    <submittedName>
        <fullName evidence="2">Uncharacterized protein</fullName>
    </submittedName>
</protein>